<dbReference type="Proteomes" id="UP000054477">
    <property type="component" value="Unassembled WGS sequence"/>
</dbReference>
<feature type="domain" description="NB-ARC" evidence="1">
    <location>
        <begin position="78"/>
        <end position="215"/>
    </location>
</feature>
<dbReference type="Pfam" id="PF13424">
    <property type="entry name" value="TPR_12"/>
    <property type="match status" value="3"/>
</dbReference>
<dbReference type="HOGENOM" id="CLU_000288_125_8_1"/>
<dbReference type="GO" id="GO:0043531">
    <property type="term" value="F:ADP binding"/>
    <property type="evidence" value="ECO:0007669"/>
    <property type="project" value="InterPro"/>
</dbReference>
<dbReference type="SMART" id="SM00028">
    <property type="entry name" value="TPR"/>
    <property type="match status" value="5"/>
</dbReference>
<dbReference type="InterPro" id="IPR002182">
    <property type="entry name" value="NB-ARC"/>
</dbReference>
<evidence type="ECO:0000313" key="2">
    <source>
        <dbReference type="EMBL" id="KIJ97793.1"/>
    </source>
</evidence>
<dbReference type="InterPro" id="IPR019734">
    <property type="entry name" value="TPR_rpt"/>
</dbReference>
<dbReference type="Pfam" id="PF00931">
    <property type="entry name" value="NB-ARC"/>
    <property type="match status" value="1"/>
</dbReference>
<name>A0A0C9X8P9_9AGAR</name>
<organism evidence="2 3">
    <name type="scientific">Laccaria amethystina LaAM-08-1</name>
    <dbReference type="NCBI Taxonomy" id="1095629"/>
    <lineage>
        <taxon>Eukaryota</taxon>
        <taxon>Fungi</taxon>
        <taxon>Dikarya</taxon>
        <taxon>Basidiomycota</taxon>
        <taxon>Agaricomycotina</taxon>
        <taxon>Agaricomycetes</taxon>
        <taxon>Agaricomycetidae</taxon>
        <taxon>Agaricales</taxon>
        <taxon>Agaricineae</taxon>
        <taxon>Hydnangiaceae</taxon>
        <taxon>Laccaria</taxon>
    </lineage>
</organism>
<dbReference type="PANTHER" id="PTHR46082">
    <property type="entry name" value="ATP/GTP-BINDING PROTEIN-RELATED"/>
    <property type="match status" value="1"/>
</dbReference>
<dbReference type="InterPro" id="IPR011990">
    <property type="entry name" value="TPR-like_helical_dom_sf"/>
</dbReference>
<dbReference type="Pfam" id="PF13374">
    <property type="entry name" value="TPR_10"/>
    <property type="match status" value="2"/>
</dbReference>
<dbReference type="InterPro" id="IPR027417">
    <property type="entry name" value="P-loop_NTPase"/>
</dbReference>
<reference evidence="2 3" key="1">
    <citation type="submission" date="2014-04" db="EMBL/GenBank/DDBJ databases">
        <authorList>
            <consortium name="DOE Joint Genome Institute"/>
            <person name="Kuo A."/>
            <person name="Kohler A."/>
            <person name="Nagy L.G."/>
            <person name="Floudas D."/>
            <person name="Copeland A."/>
            <person name="Barry K.W."/>
            <person name="Cichocki N."/>
            <person name="Veneault-Fourrey C."/>
            <person name="LaButti K."/>
            <person name="Lindquist E.A."/>
            <person name="Lipzen A."/>
            <person name="Lundell T."/>
            <person name="Morin E."/>
            <person name="Murat C."/>
            <person name="Sun H."/>
            <person name="Tunlid A."/>
            <person name="Henrissat B."/>
            <person name="Grigoriev I.V."/>
            <person name="Hibbett D.S."/>
            <person name="Martin F."/>
            <person name="Nordberg H.P."/>
            <person name="Cantor M.N."/>
            <person name="Hua S.X."/>
        </authorList>
    </citation>
    <scope>NUCLEOTIDE SEQUENCE [LARGE SCALE GENOMIC DNA]</scope>
    <source>
        <strain evidence="2 3">LaAM-08-1</strain>
    </source>
</reference>
<dbReference type="AlphaFoldDB" id="A0A0C9X8P9"/>
<protein>
    <recommendedName>
        <fullName evidence="1">NB-ARC domain-containing protein</fullName>
    </recommendedName>
</protein>
<sequence length="892" mass="99560">MSGTNIFAGAHDFVVSGTINAARNINIYNNFGERAISNAVIPLVPNPSTRFTGRTEFIAKLTEHFSANPNDRFRKRRYFLLHGMGGIGKTQICLKFIEEMSDHFSTVFWIDASSAGTIVQGLKGLCLLPEAKSCMLDGSPESALHWVGSLKENFAMVFDNADVLSPAELEAYLPPGRRGNILITSRNSTMQCLISPENSLEVTEMEESEAVLLLLRASCLNSSSMDLKAEASKIVKELFFLPLAIDQAGAFIASGATNIGDYLDKYLHHRETLLSHSEFTGASKYNKSVYGTWELSYKEIQSRAGSDDFHKARAADSALFLLALFPFWHHESISEEIFSYAATQEKETISHPDLPLAHSILDYKLLSLNKDGTWDNFIFREGVRVLLSFCLIKKTSSDNVHSMHPLVHAWGIDRMTVNERQKWSLMAIATLSDSLKNNESQSYGFRRSLVTHVRKSIQYTNTYFDDTYGKFEWLLDEQGYSSEAEEMGIQVLDTRKKILGERHPDTVLAMGNIACTYSNLGNHTKAEQLGIQVLETRKTILGEEHPNTILAMGNLASTYSHLGKHTEAEKLKIQVLEAMNKILGEEHPKTILSMGNLAHTYSDLGNHMKAEQLAIQVLDASKKMLGGEHPKTILAMGNLASTYSHLGKYMEAEKLEIQVLEARMKILGEEHPDTILTMGNLASSYRKYTEAEKLNIQVLDARKKILGEEHPKTILSRGNLAYTYSALGKYREAEKLEIQVLNARNNILEGEHPDTISTMRSLATMQKAMSQSMKVGYVDNQVFNTSQKVSVTQEVEGENVYTGVPHSDNRVLGDSDSDAVCATAHLPSITNVHDRMIHSQKKGICQPASCFYPFLMLSFQGHLFSNIGNRISNFKSQLLLGIHKKKDHTAHS</sequence>
<accession>A0A0C9X8P9</accession>
<dbReference type="OrthoDB" id="2953367at2759"/>
<dbReference type="SUPFAM" id="SSF48452">
    <property type="entry name" value="TPR-like"/>
    <property type="match status" value="2"/>
</dbReference>
<proteinExistence type="predicted"/>
<dbReference type="Gene3D" id="1.25.40.10">
    <property type="entry name" value="Tetratricopeptide repeat domain"/>
    <property type="match status" value="3"/>
</dbReference>
<dbReference type="PANTHER" id="PTHR46082:SF11">
    <property type="entry name" value="AAA+ ATPASE DOMAIN-CONTAINING PROTEIN-RELATED"/>
    <property type="match status" value="1"/>
</dbReference>
<evidence type="ECO:0000313" key="3">
    <source>
        <dbReference type="Proteomes" id="UP000054477"/>
    </source>
</evidence>
<dbReference type="SUPFAM" id="SSF52540">
    <property type="entry name" value="P-loop containing nucleoside triphosphate hydrolases"/>
    <property type="match status" value="1"/>
</dbReference>
<dbReference type="STRING" id="1095629.A0A0C9X8P9"/>
<keyword evidence="3" id="KW-1185">Reference proteome</keyword>
<reference evidence="3" key="2">
    <citation type="submission" date="2015-01" db="EMBL/GenBank/DDBJ databases">
        <title>Evolutionary Origins and Diversification of the Mycorrhizal Mutualists.</title>
        <authorList>
            <consortium name="DOE Joint Genome Institute"/>
            <consortium name="Mycorrhizal Genomics Consortium"/>
            <person name="Kohler A."/>
            <person name="Kuo A."/>
            <person name="Nagy L.G."/>
            <person name="Floudas D."/>
            <person name="Copeland A."/>
            <person name="Barry K.W."/>
            <person name="Cichocki N."/>
            <person name="Veneault-Fourrey C."/>
            <person name="LaButti K."/>
            <person name="Lindquist E.A."/>
            <person name="Lipzen A."/>
            <person name="Lundell T."/>
            <person name="Morin E."/>
            <person name="Murat C."/>
            <person name="Riley R."/>
            <person name="Ohm R."/>
            <person name="Sun H."/>
            <person name="Tunlid A."/>
            <person name="Henrissat B."/>
            <person name="Grigoriev I.V."/>
            <person name="Hibbett D.S."/>
            <person name="Martin F."/>
        </authorList>
    </citation>
    <scope>NUCLEOTIDE SEQUENCE [LARGE SCALE GENOMIC DNA]</scope>
    <source>
        <strain evidence="3">LaAM-08-1</strain>
    </source>
</reference>
<evidence type="ECO:0000259" key="1">
    <source>
        <dbReference type="Pfam" id="PF00931"/>
    </source>
</evidence>
<dbReference type="Gene3D" id="3.40.50.300">
    <property type="entry name" value="P-loop containing nucleotide triphosphate hydrolases"/>
    <property type="match status" value="1"/>
</dbReference>
<dbReference type="EMBL" id="KN838684">
    <property type="protein sequence ID" value="KIJ97793.1"/>
    <property type="molecule type" value="Genomic_DNA"/>
</dbReference>
<gene>
    <name evidence="2" type="ORF">K443DRAFT_105115</name>
</gene>
<dbReference type="InterPro" id="IPR053137">
    <property type="entry name" value="NLR-like"/>
</dbReference>